<dbReference type="Gene3D" id="3.30.300.30">
    <property type="match status" value="1"/>
</dbReference>
<evidence type="ECO:0000259" key="1">
    <source>
        <dbReference type="Pfam" id="PF00501"/>
    </source>
</evidence>
<dbReference type="Proteomes" id="UP000278222">
    <property type="component" value="Unassembled WGS sequence"/>
</dbReference>
<dbReference type="PANTHER" id="PTHR43767:SF1">
    <property type="entry name" value="NONRIBOSOMAL PEPTIDE SYNTHASE PES1 (EUROFUNG)-RELATED"/>
    <property type="match status" value="1"/>
</dbReference>
<name>A0A3N1MEM6_9PROT</name>
<reference evidence="3 4" key="1">
    <citation type="submission" date="2018-11" db="EMBL/GenBank/DDBJ databases">
        <title>Genomic Encyclopedia of Type Strains, Phase IV (KMG-IV): sequencing the most valuable type-strain genomes for metagenomic binning, comparative biology and taxonomic classification.</title>
        <authorList>
            <person name="Goeker M."/>
        </authorList>
    </citation>
    <scope>NUCLEOTIDE SEQUENCE [LARGE SCALE GENOMIC DNA]</scope>
    <source>
        <strain evidence="3 4">DSM 5900</strain>
    </source>
</reference>
<dbReference type="GO" id="GO:0016878">
    <property type="term" value="F:acid-thiol ligase activity"/>
    <property type="evidence" value="ECO:0007669"/>
    <property type="project" value="UniProtKB-ARBA"/>
</dbReference>
<protein>
    <submittedName>
        <fullName evidence="3">Acyl-CoA synthetase (AMP-forming)/AMP-acid ligase II</fullName>
    </submittedName>
</protein>
<dbReference type="Pfam" id="PF00501">
    <property type="entry name" value="AMP-binding"/>
    <property type="match status" value="1"/>
</dbReference>
<accession>A0A3N1MEM6</accession>
<dbReference type="RefSeq" id="WP_123688996.1">
    <property type="nucleotide sequence ID" value="NZ_AP019700.1"/>
</dbReference>
<gene>
    <name evidence="3" type="ORF">EDC65_1409</name>
</gene>
<dbReference type="AlphaFoldDB" id="A0A3N1MEM6"/>
<feature type="domain" description="AMP-binding enzyme C-terminal" evidence="2">
    <location>
        <begin position="408"/>
        <end position="481"/>
    </location>
</feature>
<dbReference type="CDD" id="cd04433">
    <property type="entry name" value="AFD_class_I"/>
    <property type="match status" value="1"/>
</dbReference>
<dbReference type="InterPro" id="IPR045851">
    <property type="entry name" value="AMP-bd_C_sf"/>
</dbReference>
<feature type="domain" description="AMP-dependent synthetase/ligase" evidence="1">
    <location>
        <begin position="14"/>
        <end position="357"/>
    </location>
</feature>
<dbReference type="InterPro" id="IPR042099">
    <property type="entry name" value="ANL_N_sf"/>
</dbReference>
<evidence type="ECO:0000313" key="4">
    <source>
        <dbReference type="Proteomes" id="UP000278222"/>
    </source>
</evidence>
<keyword evidence="4" id="KW-1185">Reference proteome</keyword>
<dbReference type="InterPro" id="IPR025110">
    <property type="entry name" value="AMP-bd_C"/>
</dbReference>
<organism evidence="3 4">
    <name type="scientific">Stella humosa</name>
    <dbReference type="NCBI Taxonomy" id="94"/>
    <lineage>
        <taxon>Bacteria</taxon>
        <taxon>Pseudomonadati</taxon>
        <taxon>Pseudomonadota</taxon>
        <taxon>Alphaproteobacteria</taxon>
        <taxon>Rhodospirillales</taxon>
        <taxon>Stellaceae</taxon>
        <taxon>Stella</taxon>
    </lineage>
</organism>
<comment type="caution">
    <text evidence="3">The sequence shown here is derived from an EMBL/GenBank/DDBJ whole genome shotgun (WGS) entry which is preliminary data.</text>
</comment>
<evidence type="ECO:0000259" key="2">
    <source>
        <dbReference type="Pfam" id="PF13193"/>
    </source>
</evidence>
<keyword evidence="3" id="KW-0436">Ligase</keyword>
<dbReference type="InterPro" id="IPR000873">
    <property type="entry name" value="AMP-dep_synth/lig_dom"/>
</dbReference>
<dbReference type="PANTHER" id="PTHR43767">
    <property type="entry name" value="LONG-CHAIN-FATTY-ACID--COA LIGASE"/>
    <property type="match status" value="1"/>
</dbReference>
<proteinExistence type="predicted"/>
<dbReference type="EMBL" id="RJKX01000013">
    <property type="protein sequence ID" value="ROP99625.1"/>
    <property type="molecule type" value="Genomic_DNA"/>
</dbReference>
<dbReference type="SUPFAM" id="SSF56801">
    <property type="entry name" value="Acetyl-CoA synthetase-like"/>
    <property type="match status" value="1"/>
</dbReference>
<dbReference type="InterPro" id="IPR050237">
    <property type="entry name" value="ATP-dep_AMP-bd_enzyme"/>
</dbReference>
<evidence type="ECO:0000313" key="3">
    <source>
        <dbReference type="EMBL" id="ROP99625.1"/>
    </source>
</evidence>
<dbReference type="OrthoDB" id="9770470at2"/>
<dbReference type="Pfam" id="PF13193">
    <property type="entry name" value="AMP-binding_C"/>
    <property type="match status" value="1"/>
</dbReference>
<dbReference type="Gene3D" id="3.40.50.12780">
    <property type="entry name" value="N-terminal domain of ligase-like"/>
    <property type="match status" value="1"/>
</dbReference>
<sequence length="503" mass="53185">MAFAEANYCDQLLRHAAATPGQTALVTDHASLSFADLAWALGGIARGLDQSDVEPGAVVAILTDGNAGTSLAALGSMLGGRATLVLDPGSPDADIARLLSTAGARLLLIDRSIALERAAAIAGPIQTVAIEDLPDGFDPVAVRRPGGDRLAQIAISSGTSGPSKSAPSSHRQLIDRIDARSAPLGLTSADRHRPIVSMNFALGRYPVWRTLNAGGTVAFHPLPQSMPKLIADLTADAISYLATAPTHVTAMLDGLPQQSEPALPAVRVLTVASAMLPLATRKAILSRLTPNLHIGYASNEAGTITHATPADLALNPDTVGRAVETVALRIVDDLDRPLPAGAIGEVCVRSPLVSEHYIGDPAATDRAHRNGWFHMGDTGYLDADGYLFLRGRVDDRINFGGRKLYPIEIEEVLLAHPAVAEAVALAMPSARNQEVPVAAVVLRHPVAANELESHCRAALNDWKVPRDIFVLPELPRTGTRKVKVPELRKILLSHVRARRGRPA</sequence>